<dbReference type="CDD" id="cd01948">
    <property type="entry name" value="EAL"/>
    <property type="match status" value="1"/>
</dbReference>
<accession>A0AAW3ZMU5</accession>
<reference evidence="5 6" key="1">
    <citation type="submission" date="2020-09" db="EMBL/GenBank/DDBJ databases">
        <title>Pseudoxanthomonas sp. CAU 1598 isolated from sand of Yaerae Beach.</title>
        <authorList>
            <person name="Kim W."/>
        </authorList>
    </citation>
    <scope>NUCLEOTIDE SEQUENCE [LARGE SCALE GENOMIC DNA]</scope>
    <source>
        <strain evidence="5 6">CAU 1598</strain>
    </source>
</reference>
<dbReference type="SMART" id="SM00052">
    <property type="entry name" value="EAL"/>
    <property type="match status" value="1"/>
</dbReference>
<keyword evidence="1" id="KW-0472">Membrane</keyword>
<keyword evidence="1" id="KW-1133">Transmembrane helix</keyword>
<dbReference type="SUPFAM" id="SSF158472">
    <property type="entry name" value="HAMP domain-like"/>
    <property type="match status" value="1"/>
</dbReference>
<dbReference type="InterPro" id="IPR001633">
    <property type="entry name" value="EAL_dom"/>
</dbReference>
<dbReference type="InterPro" id="IPR052155">
    <property type="entry name" value="Biofilm_reg_signaling"/>
</dbReference>
<feature type="domain" description="GGDEF" evidence="4">
    <location>
        <begin position="313"/>
        <end position="451"/>
    </location>
</feature>
<comment type="caution">
    <text evidence="5">The sequence shown here is derived from an EMBL/GenBank/DDBJ whole genome shotgun (WGS) entry which is preliminary data.</text>
</comment>
<dbReference type="PROSITE" id="PS50887">
    <property type="entry name" value="GGDEF"/>
    <property type="match status" value="1"/>
</dbReference>
<name>A0AAW3ZMU5_9GAMM</name>
<dbReference type="RefSeq" id="WP_192030819.1">
    <property type="nucleotide sequence ID" value="NZ_JACYTR010000050.1"/>
</dbReference>
<evidence type="ECO:0000259" key="3">
    <source>
        <dbReference type="PROSITE" id="PS50885"/>
    </source>
</evidence>
<proteinExistence type="predicted"/>
<dbReference type="SMART" id="SM00304">
    <property type="entry name" value="HAMP"/>
    <property type="match status" value="1"/>
</dbReference>
<dbReference type="InterPro" id="IPR029787">
    <property type="entry name" value="Nucleotide_cyclase"/>
</dbReference>
<evidence type="ECO:0000313" key="6">
    <source>
        <dbReference type="Proteomes" id="UP000613768"/>
    </source>
</evidence>
<protein>
    <submittedName>
        <fullName evidence="5">EAL domain-containing protein</fullName>
    </submittedName>
</protein>
<dbReference type="PROSITE" id="PS50883">
    <property type="entry name" value="EAL"/>
    <property type="match status" value="1"/>
</dbReference>
<dbReference type="SMART" id="SM00267">
    <property type="entry name" value="GGDEF"/>
    <property type="match status" value="1"/>
</dbReference>
<dbReference type="SUPFAM" id="SSF141868">
    <property type="entry name" value="EAL domain-like"/>
    <property type="match status" value="1"/>
</dbReference>
<sequence length="723" mass="78287">MSVEHGPRRAPALRLAGWTLLLATLAMGTVLLSFWFGVREQANAQQGLSALSVEAIRTMASTGVRKRGESIARMLAETLTNPLYYFDLSRIGEVVGSAQKLPDVSYVLVFDDAGLIVHDGSSDIATFGQPMNDPFGREAAAALNLQSFSGDDQVDVVMPMYIGDQRIGGVRVGMSLQSAREFELAASADLGQRLASQREQGFRRLALLFLALAAAAGALVLIVSRGLVGPIRRLAAAAQQVAAGDYSLSLPLHRRDELGELQRAFRTMADSISRHEQEILRLAYTDSLTGLANRLAFRERLDQRLVSARAQGQSLALLFIDLDDFKRVNDSLGHDAGDQVLEQVASRLRQRLAALDETEPLLARLGGDEFVILFSAGDTVRDRARQLAETLLSELQRPFLAGGGQAFLGASIGITLYPNDAGDARALLKAGDLAMYQAKLAGKNCLRFFQSTMDHQAVKDARLEAELRGAWERGEISVNYQPILDVANRRLVGAEALLRWVHPRLGVVEPSAFVAIAERCGVIEELGREVLVAACCEAKLWLQDNPKLFVAVNVSPVQLRKSNFCDQVAEALGSSGLPPSALHLEITETAVLGEEAQAAVLVTRLRELGVQIWLDDFGTGFSGLTQLRQVPIDGVKIDRSFVAELPAAGDDLALTGAIISLAHSLGLGVVAEGVETEAQFDWLRERGCDQAQGFWLGRPLNGEEFSARFLGEQPSISWGRSSA</sequence>
<dbReference type="PROSITE" id="PS50885">
    <property type="entry name" value="HAMP"/>
    <property type="match status" value="1"/>
</dbReference>
<feature type="domain" description="EAL" evidence="2">
    <location>
        <begin position="460"/>
        <end position="713"/>
    </location>
</feature>
<dbReference type="AlphaFoldDB" id="A0AAW3ZMU5"/>
<dbReference type="PANTHER" id="PTHR44757:SF2">
    <property type="entry name" value="BIOFILM ARCHITECTURE MAINTENANCE PROTEIN MBAA"/>
    <property type="match status" value="1"/>
</dbReference>
<dbReference type="Gene3D" id="3.30.70.270">
    <property type="match status" value="1"/>
</dbReference>
<keyword evidence="1" id="KW-0812">Transmembrane</keyword>
<dbReference type="Pfam" id="PF00672">
    <property type="entry name" value="HAMP"/>
    <property type="match status" value="1"/>
</dbReference>
<dbReference type="Pfam" id="PF00563">
    <property type="entry name" value="EAL"/>
    <property type="match status" value="1"/>
</dbReference>
<dbReference type="Proteomes" id="UP000613768">
    <property type="component" value="Unassembled WGS sequence"/>
</dbReference>
<dbReference type="InterPro" id="IPR003660">
    <property type="entry name" value="HAMP_dom"/>
</dbReference>
<evidence type="ECO:0000313" key="5">
    <source>
        <dbReference type="EMBL" id="MBD8527401.1"/>
    </source>
</evidence>
<dbReference type="Gene3D" id="3.20.20.450">
    <property type="entry name" value="EAL domain"/>
    <property type="match status" value="1"/>
</dbReference>
<keyword evidence="6" id="KW-1185">Reference proteome</keyword>
<dbReference type="NCBIfam" id="TIGR00254">
    <property type="entry name" value="GGDEF"/>
    <property type="match status" value="1"/>
</dbReference>
<evidence type="ECO:0000259" key="2">
    <source>
        <dbReference type="PROSITE" id="PS50883"/>
    </source>
</evidence>
<dbReference type="EMBL" id="JACYTR010000050">
    <property type="protein sequence ID" value="MBD8527401.1"/>
    <property type="molecule type" value="Genomic_DNA"/>
</dbReference>
<organism evidence="5 6">
    <name type="scientific">Pseudomarimonas arenosa</name>
    <dbReference type="NCBI Taxonomy" id="2774145"/>
    <lineage>
        <taxon>Bacteria</taxon>
        <taxon>Pseudomonadati</taxon>
        <taxon>Pseudomonadota</taxon>
        <taxon>Gammaproteobacteria</taxon>
        <taxon>Lysobacterales</taxon>
        <taxon>Lysobacteraceae</taxon>
        <taxon>Pseudomarimonas</taxon>
    </lineage>
</organism>
<dbReference type="InterPro" id="IPR043128">
    <property type="entry name" value="Rev_trsase/Diguanyl_cyclase"/>
</dbReference>
<dbReference type="GO" id="GO:0007165">
    <property type="term" value="P:signal transduction"/>
    <property type="evidence" value="ECO:0007669"/>
    <property type="project" value="InterPro"/>
</dbReference>
<evidence type="ECO:0000259" key="4">
    <source>
        <dbReference type="PROSITE" id="PS50887"/>
    </source>
</evidence>
<dbReference type="PANTHER" id="PTHR44757">
    <property type="entry name" value="DIGUANYLATE CYCLASE DGCP"/>
    <property type="match status" value="1"/>
</dbReference>
<dbReference type="GO" id="GO:0016020">
    <property type="term" value="C:membrane"/>
    <property type="evidence" value="ECO:0007669"/>
    <property type="project" value="InterPro"/>
</dbReference>
<dbReference type="Pfam" id="PF00990">
    <property type="entry name" value="GGDEF"/>
    <property type="match status" value="1"/>
</dbReference>
<evidence type="ECO:0000256" key="1">
    <source>
        <dbReference type="SAM" id="Phobius"/>
    </source>
</evidence>
<feature type="transmembrane region" description="Helical" evidence="1">
    <location>
        <begin position="15"/>
        <end position="38"/>
    </location>
</feature>
<feature type="domain" description="HAMP" evidence="3">
    <location>
        <begin position="225"/>
        <end position="277"/>
    </location>
</feature>
<dbReference type="InterPro" id="IPR035919">
    <property type="entry name" value="EAL_sf"/>
</dbReference>
<gene>
    <name evidence="5" type="ORF">IFO71_16785</name>
</gene>
<dbReference type="CDD" id="cd01949">
    <property type="entry name" value="GGDEF"/>
    <property type="match status" value="1"/>
</dbReference>
<dbReference type="SUPFAM" id="SSF55073">
    <property type="entry name" value="Nucleotide cyclase"/>
    <property type="match status" value="1"/>
</dbReference>
<dbReference type="InterPro" id="IPR000160">
    <property type="entry name" value="GGDEF_dom"/>
</dbReference>
<dbReference type="Gene3D" id="6.10.340.10">
    <property type="match status" value="1"/>
</dbReference>
<feature type="transmembrane region" description="Helical" evidence="1">
    <location>
        <begin position="205"/>
        <end position="224"/>
    </location>
</feature>
<dbReference type="CDD" id="cd06225">
    <property type="entry name" value="HAMP"/>
    <property type="match status" value="1"/>
</dbReference>